<dbReference type="GO" id="GO:0006259">
    <property type="term" value="P:DNA metabolic process"/>
    <property type="evidence" value="ECO:0007669"/>
    <property type="project" value="UniProtKB-ARBA"/>
</dbReference>
<dbReference type="Pfam" id="PF02732">
    <property type="entry name" value="ERCC4"/>
    <property type="match status" value="1"/>
</dbReference>
<protein>
    <submittedName>
        <fullName evidence="2">ERCC4 domain-containing protein</fullName>
    </submittedName>
</protein>
<evidence type="ECO:0000313" key="3">
    <source>
        <dbReference type="Proteomes" id="UP000659630"/>
    </source>
</evidence>
<organism evidence="2 3">
    <name type="scientific">Anaerofilum hominis</name>
    <dbReference type="NCBI Taxonomy" id="2763016"/>
    <lineage>
        <taxon>Bacteria</taxon>
        <taxon>Bacillati</taxon>
        <taxon>Bacillota</taxon>
        <taxon>Clostridia</taxon>
        <taxon>Eubacteriales</taxon>
        <taxon>Oscillospiraceae</taxon>
        <taxon>Anaerofilum</taxon>
    </lineage>
</organism>
<dbReference type="InterPro" id="IPR011335">
    <property type="entry name" value="Restrct_endonuc-II-like"/>
</dbReference>
<feature type="domain" description="ERCC4" evidence="1">
    <location>
        <begin position="22"/>
        <end position="167"/>
    </location>
</feature>
<comment type="caution">
    <text evidence="2">The sequence shown here is derived from an EMBL/GenBank/DDBJ whole genome shotgun (WGS) entry which is preliminary data.</text>
</comment>
<dbReference type="SUPFAM" id="SSF52980">
    <property type="entry name" value="Restriction endonuclease-like"/>
    <property type="match status" value="1"/>
</dbReference>
<dbReference type="GO" id="GO:0004518">
    <property type="term" value="F:nuclease activity"/>
    <property type="evidence" value="ECO:0007669"/>
    <property type="project" value="InterPro"/>
</dbReference>
<dbReference type="GO" id="GO:0003677">
    <property type="term" value="F:DNA binding"/>
    <property type="evidence" value="ECO:0007669"/>
    <property type="project" value="InterPro"/>
</dbReference>
<sequence>MKTEYSEAQVRRILKQMQIVGDTREQVCGHVERALADLGCPLVRGKLDQGDYTALLPIAAFPGFERIDGFTSLADEVVIERKANLDEIAGNFTVDRPRFEREFLRAKAADIKVFLLIENASWQAIWSHDYRSRLAPSPFAASLMSWQVKYNVTINFCRPEETGKLIYGILYYWLRCRLEDGRRPVAGKL</sequence>
<dbReference type="Proteomes" id="UP000659630">
    <property type="component" value="Unassembled WGS sequence"/>
</dbReference>
<accession>A0A923IE86</accession>
<evidence type="ECO:0000313" key="2">
    <source>
        <dbReference type="EMBL" id="MBC5580892.1"/>
    </source>
</evidence>
<evidence type="ECO:0000259" key="1">
    <source>
        <dbReference type="Pfam" id="PF02732"/>
    </source>
</evidence>
<dbReference type="RefSeq" id="WP_186887271.1">
    <property type="nucleotide sequence ID" value="NZ_JACONZ010000002.1"/>
</dbReference>
<dbReference type="InterPro" id="IPR006166">
    <property type="entry name" value="ERCC4_domain"/>
</dbReference>
<dbReference type="EMBL" id="JACONZ010000002">
    <property type="protein sequence ID" value="MBC5580892.1"/>
    <property type="molecule type" value="Genomic_DNA"/>
</dbReference>
<name>A0A923IE86_9FIRM</name>
<keyword evidence="3" id="KW-1185">Reference proteome</keyword>
<dbReference type="AlphaFoldDB" id="A0A923IE86"/>
<reference evidence="2" key="1">
    <citation type="submission" date="2020-08" db="EMBL/GenBank/DDBJ databases">
        <title>Genome public.</title>
        <authorList>
            <person name="Liu C."/>
            <person name="Sun Q."/>
        </authorList>
    </citation>
    <scope>NUCLEOTIDE SEQUENCE</scope>
    <source>
        <strain evidence="2">BX8</strain>
    </source>
</reference>
<gene>
    <name evidence="2" type="ORF">H8S23_05190</name>
</gene>
<dbReference type="Gene3D" id="3.40.50.10130">
    <property type="match status" value="1"/>
</dbReference>
<proteinExistence type="predicted"/>